<proteinExistence type="predicted"/>
<evidence type="ECO:0000259" key="2">
    <source>
        <dbReference type="Pfam" id="PF13843"/>
    </source>
</evidence>
<reference evidence="3 4" key="1">
    <citation type="journal article" date="2019" name="Commun. Biol.">
        <title>The bagworm genome reveals a unique fibroin gene that provides high tensile strength.</title>
        <authorList>
            <person name="Kono N."/>
            <person name="Nakamura H."/>
            <person name="Ohtoshi R."/>
            <person name="Tomita M."/>
            <person name="Numata K."/>
            <person name="Arakawa K."/>
        </authorList>
    </citation>
    <scope>NUCLEOTIDE SEQUENCE [LARGE SCALE GENOMIC DNA]</scope>
</reference>
<evidence type="ECO:0000256" key="1">
    <source>
        <dbReference type="SAM" id="MobiDB-lite"/>
    </source>
</evidence>
<feature type="compositionally biased region" description="Basic and acidic residues" evidence="1">
    <location>
        <begin position="35"/>
        <end position="44"/>
    </location>
</feature>
<dbReference type="EMBL" id="BGZK01001569">
    <property type="protein sequence ID" value="GBP82517.1"/>
    <property type="molecule type" value="Genomic_DNA"/>
</dbReference>
<feature type="region of interest" description="Disordered" evidence="1">
    <location>
        <begin position="1"/>
        <end position="44"/>
    </location>
</feature>
<accession>A0A4C1Z787</accession>
<gene>
    <name evidence="3" type="ORF">EVAR_64039_1</name>
</gene>
<keyword evidence="4" id="KW-1185">Reference proteome</keyword>
<dbReference type="OrthoDB" id="5876240at2759"/>
<name>A0A4C1Z787_EUMVA</name>
<feature type="compositionally biased region" description="Polar residues" evidence="1">
    <location>
        <begin position="1"/>
        <end position="13"/>
    </location>
</feature>
<feature type="domain" description="PiggyBac transposable element-derived protein" evidence="2">
    <location>
        <begin position="75"/>
        <end position="146"/>
    </location>
</feature>
<dbReference type="PANTHER" id="PTHR46599">
    <property type="entry name" value="PIGGYBAC TRANSPOSABLE ELEMENT-DERIVED PROTEIN 4"/>
    <property type="match status" value="1"/>
</dbReference>
<dbReference type="PANTHER" id="PTHR46599:SF3">
    <property type="entry name" value="PIGGYBAC TRANSPOSABLE ELEMENT-DERIVED PROTEIN 4"/>
    <property type="match status" value="1"/>
</dbReference>
<sequence length="158" mass="18180">MTTVIFSAGSSEEYQPEREILSTHSLSSSDVDEPVAERPSCDPDSERLWVRGSSRSHQFTFTGEPGIKFDSNLTPASLTDIFFSEEFIKTLVDATNDYANQTARPLQQHSLFKYWKETNPHERRKFIGMLLYMDIVQLSAIPYYWRLLTTAVEGRLDF</sequence>
<dbReference type="AlphaFoldDB" id="A0A4C1Z787"/>
<dbReference type="Pfam" id="PF13843">
    <property type="entry name" value="DDE_Tnp_1_7"/>
    <property type="match status" value="1"/>
</dbReference>
<protein>
    <recommendedName>
        <fullName evidence="2">PiggyBac transposable element-derived protein domain-containing protein</fullName>
    </recommendedName>
</protein>
<dbReference type="InterPro" id="IPR029526">
    <property type="entry name" value="PGBD"/>
</dbReference>
<dbReference type="Proteomes" id="UP000299102">
    <property type="component" value="Unassembled WGS sequence"/>
</dbReference>
<evidence type="ECO:0000313" key="4">
    <source>
        <dbReference type="Proteomes" id="UP000299102"/>
    </source>
</evidence>
<organism evidence="3 4">
    <name type="scientific">Eumeta variegata</name>
    <name type="common">Bagworm moth</name>
    <name type="synonym">Eumeta japonica</name>
    <dbReference type="NCBI Taxonomy" id="151549"/>
    <lineage>
        <taxon>Eukaryota</taxon>
        <taxon>Metazoa</taxon>
        <taxon>Ecdysozoa</taxon>
        <taxon>Arthropoda</taxon>
        <taxon>Hexapoda</taxon>
        <taxon>Insecta</taxon>
        <taxon>Pterygota</taxon>
        <taxon>Neoptera</taxon>
        <taxon>Endopterygota</taxon>
        <taxon>Lepidoptera</taxon>
        <taxon>Glossata</taxon>
        <taxon>Ditrysia</taxon>
        <taxon>Tineoidea</taxon>
        <taxon>Psychidae</taxon>
        <taxon>Oiketicinae</taxon>
        <taxon>Eumeta</taxon>
    </lineage>
</organism>
<comment type="caution">
    <text evidence="3">The sequence shown here is derived from an EMBL/GenBank/DDBJ whole genome shotgun (WGS) entry which is preliminary data.</text>
</comment>
<evidence type="ECO:0000313" key="3">
    <source>
        <dbReference type="EMBL" id="GBP82517.1"/>
    </source>
</evidence>